<dbReference type="AlphaFoldDB" id="A0A1F7JIB5"/>
<dbReference type="GO" id="GO:0043138">
    <property type="term" value="F:3'-5' DNA helicase activity"/>
    <property type="evidence" value="ECO:0007669"/>
    <property type="project" value="UniProtKB-EC"/>
</dbReference>
<sequence length="594" mass="68949">MKGDFLSGLNDQQLEAVKHTEGPSIILAGAGSGKTRVLTHKVLNLIKNCAVDPKKIMMVTFTNKAASEMKKRVSHSLGFIGTFHSFCVKVLRIDGDHIGLQENFVIYDEDDQKQLLKKLIMEDSNLQRHSINYYLNQISAAKNQLMSPEQYSKLASIYSKNEVVEVYKNYQKKLKKNNAVDFDDLIYLTVMLFLKNEVILDKYQNKYHYFLVDEFQDTNHAQYILMKYLGEKYRNITVVGDFSQSIYSWRGAELRNLEKFKEDFPNTKSFSLEKNYRSTQNILDFAYNVISKNQSHPILKLYTTNKKGENIEIKELENEQYEALYIADEAERSVMGNGDYSSVAVLYRINAQSRVIEEAFLHMGIPYVLIGGTRFYERKEIKDIISYLRLIVNPNDDISYSRAVKIGKGRLAKFKSLYEDLKTEIIKDSTSVIIEKILQKTNYLDLYKTDGEDDIARLENIKELRSVAINFPNLTEFLEQIALVESEYSESEKINKEKKGVYMMTLHQAKGLEFPYVFIVGVEDGILPHSRSMDDLSSLEEERRLFYVGITRAMKKLYITHTKRRFFFGRRGTSQISRFLINDSEPTYGNQDYF</sequence>
<comment type="caution">
    <text evidence="14">The sequence shown here is derived from an EMBL/GenBank/DDBJ whole genome shotgun (WGS) entry which is preliminary data.</text>
</comment>
<dbReference type="Gene3D" id="3.40.50.300">
    <property type="entry name" value="P-loop containing nucleotide triphosphate hydrolases"/>
    <property type="match status" value="3"/>
</dbReference>
<evidence type="ECO:0000256" key="4">
    <source>
        <dbReference type="ARBA" id="ARBA00022806"/>
    </source>
</evidence>
<dbReference type="GO" id="GO:0005829">
    <property type="term" value="C:cytosol"/>
    <property type="evidence" value="ECO:0007669"/>
    <property type="project" value="TreeGrafter"/>
</dbReference>
<evidence type="ECO:0000313" key="14">
    <source>
        <dbReference type="EMBL" id="OGK55335.1"/>
    </source>
</evidence>
<keyword evidence="4 11" id="KW-0347">Helicase</keyword>
<feature type="binding site" evidence="11">
    <location>
        <begin position="28"/>
        <end position="35"/>
    </location>
    <ligand>
        <name>ATP</name>
        <dbReference type="ChEBI" id="CHEBI:30616"/>
    </ligand>
</feature>
<dbReference type="InterPro" id="IPR014017">
    <property type="entry name" value="DNA_helicase_UvrD-like_C"/>
</dbReference>
<dbReference type="GO" id="GO:0033202">
    <property type="term" value="C:DNA helicase complex"/>
    <property type="evidence" value="ECO:0007669"/>
    <property type="project" value="TreeGrafter"/>
</dbReference>
<feature type="domain" description="UvrD-like helicase C-terminal" evidence="13">
    <location>
        <begin position="280"/>
        <end position="511"/>
    </location>
</feature>
<dbReference type="InterPro" id="IPR000212">
    <property type="entry name" value="DNA_helicase_UvrD/REP"/>
</dbReference>
<dbReference type="CDD" id="cd18807">
    <property type="entry name" value="SF1_C_UvrD"/>
    <property type="match status" value="1"/>
</dbReference>
<evidence type="ECO:0000256" key="8">
    <source>
        <dbReference type="ARBA" id="ARBA00034617"/>
    </source>
</evidence>
<keyword evidence="6" id="KW-0238">DNA-binding</keyword>
<dbReference type="GO" id="GO:0016887">
    <property type="term" value="F:ATP hydrolysis activity"/>
    <property type="evidence" value="ECO:0007669"/>
    <property type="project" value="RHEA"/>
</dbReference>
<keyword evidence="3 11" id="KW-0378">Hydrolase</keyword>
<evidence type="ECO:0000313" key="15">
    <source>
        <dbReference type="Proteomes" id="UP000177418"/>
    </source>
</evidence>
<dbReference type="EMBL" id="MGAV01000007">
    <property type="protein sequence ID" value="OGK55335.1"/>
    <property type="molecule type" value="Genomic_DNA"/>
</dbReference>
<protein>
    <recommendedName>
        <fullName evidence="9">DNA 3'-5' helicase</fullName>
        <ecNumber evidence="9">5.6.2.4</ecNumber>
    </recommendedName>
</protein>
<dbReference type="EC" id="5.6.2.4" evidence="9"/>
<evidence type="ECO:0000256" key="10">
    <source>
        <dbReference type="ARBA" id="ARBA00048988"/>
    </source>
</evidence>
<evidence type="ECO:0000256" key="5">
    <source>
        <dbReference type="ARBA" id="ARBA00022840"/>
    </source>
</evidence>
<dbReference type="GO" id="GO:0005524">
    <property type="term" value="F:ATP binding"/>
    <property type="evidence" value="ECO:0007669"/>
    <property type="project" value="UniProtKB-UniRule"/>
</dbReference>
<dbReference type="PANTHER" id="PTHR11070">
    <property type="entry name" value="UVRD / RECB / PCRA DNA HELICASE FAMILY MEMBER"/>
    <property type="match status" value="1"/>
</dbReference>
<evidence type="ECO:0000256" key="6">
    <source>
        <dbReference type="ARBA" id="ARBA00023125"/>
    </source>
</evidence>
<keyword evidence="5 11" id="KW-0067">ATP-binding</keyword>
<evidence type="ECO:0000256" key="7">
    <source>
        <dbReference type="ARBA" id="ARBA00023235"/>
    </source>
</evidence>
<reference evidence="14 15" key="1">
    <citation type="journal article" date="2016" name="Nat. Commun.">
        <title>Thousands of microbial genomes shed light on interconnected biogeochemical processes in an aquifer system.</title>
        <authorList>
            <person name="Anantharaman K."/>
            <person name="Brown C.T."/>
            <person name="Hug L.A."/>
            <person name="Sharon I."/>
            <person name="Castelle C.J."/>
            <person name="Probst A.J."/>
            <person name="Thomas B.C."/>
            <person name="Singh A."/>
            <person name="Wilkins M.J."/>
            <person name="Karaoz U."/>
            <person name="Brodie E.L."/>
            <person name="Williams K.H."/>
            <person name="Hubbard S.S."/>
            <person name="Banfield J.F."/>
        </authorList>
    </citation>
    <scope>NUCLEOTIDE SEQUENCE [LARGE SCALE GENOMIC DNA]</scope>
</reference>
<accession>A0A1F7JIB5</accession>
<comment type="similarity">
    <text evidence="1">Belongs to the helicase family. UvrD subfamily.</text>
</comment>
<evidence type="ECO:0000259" key="12">
    <source>
        <dbReference type="PROSITE" id="PS51198"/>
    </source>
</evidence>
<dbReference type="PANTHER" id="PTHR11070:SF2">
    <property type="entry name" value="ATP-DEPENDENT DNA HELICASE SRS2"/>
    <property type="match status" value="1"/>
</dbReference>
<dbReference type="SUPFAM" id="SSF52540">
    <property type="entry name" value="P-loop containing nucleoside triphosphate hydrolases"/>
    <property type="match status" value="1"/>
</dbReference>
<dbReference type="CDD" id="cd17932">
    <property type="entry name" value="DEXQc_UvrD"/>
    <property type="match status" value="1"/>
</dbReference>
<gene>
    <name evidence="14" type="ORF">A3H78_04520</name>
</gene>
<dbReference type="GO" id="GO:0000725">
    <property type="term" value="P:recombinational repair"/>
    <property type="evidence" value="ECO:0007669"/>
    <property type="project" value="TreeGrafter"/>
</dbReference>
<evidence type="ECO:0000259" key="13">
    <source>
        <dbReference type="PROSITE" id="PS51217"/>
    </source>
</evidence>
<dbReference type="Proteomes" id="UP000177418">
    <property type="component" value="Unassembled WGS sequence"/>
</dbReference>
<dbReference type="Gene3D" id="1.10.10.160">
    <property type="match status" value="1"/>
</dbReference>
<dbReference type="PROSITE" id="PS51217">
    <property type="entry name" value="UVRD_HELICASE_CTER"/>
    <property type="match status" value="1"/>
</dbReference>
<name>A0A1F7JIB5_9BACT</name>
<dbReference type="InterPro" id="IPR027417">
    <property type="entry name" value="P-loop_NTPase"/>
</dbReference>
<organism evidence="14 15">
    <name type="scientific">Candidatus Roizmanbacteria bacterium RIFCSPLOWO2_02_FULL_36_11</name>
    <dbReference type="NCBI Taxonomy" id="1802071"/>
    <lineage>
        <taxon>Bacteria</taxon>
        <taxon>Candidatus Roizmaniibacteriota</taxon>
    </lineage>
</organism>
<dbReference type="Gene3D" id="1.10.486.10">
    <property type="entry name" value="PCRA, domain 4"/>
    <property type="match status" value="2"/>
</dbReference>
<evidence type="ECO:0000256" key="3">
    <source>
        <dbReference type="ARBA" id="ARBA00022801"/>
    </source>
</evidence>
<dbReference type="PROSITE" id="PS51198">
    <property type="entry name" value="UVRD_HELICASE_ATP_BIND"/>
    <property type="match status" value="1"/>
</dbReference>
<evidence type="ECO:0000256" key="1">
    <source>
        <dbReference type="ARBA" id="ARBA00009922"/>
    </source>
</evidence>
<dbReference type="Pfam" id="PF13361">
    <property type="entry name" value="UvrD_C"/>
    <property type="match status" value="2"/>
</dbReference>
<dbReference type="InterPro" id="IPR014016">
    <property type="entry name" value="UvrD-like_ATP-bd"/>
</dbReference>
<comment type="catalytic activity">
    <reaction evidence="8">
        <text>Couples ATP hydrolysis with the unwinding of duplex DNA by translocating in the 3'-5' direction.</text>
        <dbReference type="EC" id="5.6.2.4"/>
    </reaction>
</comment>
<dbReference type="GO" id="GO:0003677">
    <property type="term" value="F:DNA binding"/>
    <property type="evidence" value="ECO:0007669"/>
    <property type="project" value="UniProtKB-KW"/>
</dbReference>
<keyword evidence="2 11" id="KW-0547">Nucleotide-binding</keyword>
<evidence type="ECO:0000256" key="2">
    <source>
        <dbReference type="ARBA" id="ARBA00022741"/>
    </source>
</evidence>
<dbReference type="InterPro" id="IPR013986">
    <property type="entry name" value="DExx_box_DNA_helicase_dom_sf"/>
</dbReference>
<feature type="domain" description="UvrD-like helicase ATP-binding" evidence="12">
    <location>
        <begin position="7"/>
        <end position="279"/>
    </location>
</feature>
<proteinExistence type="inferred from homology"/>
<evidence type="ECO:0000256" key="11">
    <source>
        <dbReference type="PROSITE-ProRule" id="PRU00560"/>
    </source>
</evidence>
<evidence type="ECO:0000256" key="9">
    <source>
        <dbReference type="ARBA" id="ARBA00034808"/>
    </source>
</evidence>
<comment type="catalytic activity">
    <reaction evidence="10">
        <text>ATP + H2O = ADP + phosphate + H(+)</text>
        <dbReference type="Rhea" id="RHEA:13065"/>
        <dbReference type="ChEBI" id="CHEBI:15377"/>
        <dbReference type="ChEBI" id="CHEBI:15378"/>
        <dbReference type="ChEBI" id="CHEBI:30616"/>
        <dbReference type="ChEBI" id="CHEBI:43474"/>
        <dbReference type="ChEBI" id="CHEBI:456216"/>
        <dbReference type="EC" id="5.6.2.4"/>
    </reaction>
</comment>
<keyword evidence="7" id="KW-0413">Isomerase</keyword>
<dbReference type="Pfam" id="PF00580">
    <property type="entry name" value="UvrD-helicase"/>
    <property type="match status" value="1"/>
</dbReference>